<evidence type="ECO:0000256" key="5">
    <source>
        <dbReference type="PROSITE-ProRule" id="PRU00221"/>
    </source>
</evidence>
<feature type="repeat" description="WD" evidence="5">
    <location>
        <begin position="117"/>
        <end position="158"/>
    </location>
</feature>
<dbReference type="RefSeq" id="XP_009060535.1">
    <property type="nucleotide sequence ID" value="XM_009062287.1"/>
</dbReference>
<dbReference type="SMART" id="SM00320">
    <property type="entry name" value="WD40"/>
    <property type="match status" value="7"/>
</dbReference>
<dbReference type="PANTHER" id="PTHR22836">
    <property type="entry name" value="WD40 REPEAT PROTEIN"/>
    <property type="match status" value="1"/>
</dbReference>
<dbReference type="Pfam" id="PF00400">
    <property type="entry name" value="WD40"/>
    <property type="match status" value="6"/>
</dbReference>
<evidence type="ECO:0000256" key="2">
    <source>
        <dbReference type="ARBA" id="ARBA00022574"/>
    </source>
</evidence>
<dbReference type="InterPro" id="IPR001680">
    <property type="entry name" value="WD40_rpt"/>
</dbReference>
<dbReference type="PRINTS" id="PR00320">
    <property type="entry name" value="GPROTEINBRPT"/>
</dbReference>
<keyword evidence="3" id="KW-0677">Repeat</keyword>
<dbReference type="CTD" id="20232483"/>
<organism evidence="6 7">
    <name type="scientific">Lottia gigantea</name>
    <name type="common">Giant owl limpet</name>
    <dbReference type="NCBI Taxonomy" id="225164"/>
    <lineage>
        <taxon>Eukaryota</taxon>
        <taxon>Metazoa</taxon>
        <taxon>Spiralia</taxon>
        <taxon>Lophotrochozoa</taxon>
        <taxon>Mollusca</taxon>
        <taxon>Gastropoda</taxon>
        <taxon>Patellogastropoda</taxon>
        <taxon>Lottioidea</taxon>
        <taxon>Lottiidae</taxon>
        <taxon>Lottia</taxon>
    </lineage>
</organism>
<proteinExistence type="predicted"/>
<dbReference type="PANTHER" id="PTHR22836:SF0">
    <property type="entry name" value="PRE-MRNA 3' END PROCESSING PROTEIN WDR33"/>
    <property type="match status" value="1"/>
</dbReference>
<evidence type="ECO:0000256" key="4">
    <source>
        <dbReference type="ARBA" id="ARBA00023242"/>
    </source>
</evidence>
<dbReference type="EMBL" id="KB202620">
    <property type="protein sequence ID" value="ESO88869.1"/>
    <property type="molecule type" value="Genomic_DNA"/>
</dbReference>
<dbReference type="CDD" id="cd00200">
    <property type="entry name" value="WD40"/>
    <property type="match status" value="1"/>
</dbReference>
<dbReference type="OrthoDB" id="16717at2759"/>
<dbReference type="InterPro" id="IPR036322">
    <property type="entry name" value="WD40_repeat_dom_sf"/>
</dbReference>
<dbReference type="InterPro" id="IPR045245">
    <property type="entry name" value="Pfs2-like"/>
</dbReference>
<feature type="repeat" description="WD" evidence="5">
    <location>
        <begin position="244"/>
        <end position="285"/>
    </location>
</feature>
<feature type="repeat" description="WD" evidence="5">
    <location>
        <begin position="331"/>
        <end position="363"/>
    </location>
</feature>
<dbReference type="HOGENOM" id="CLU_000288_77_0_1"/>
<accession>V4BJZ7</accession>
<dbReference type="SUPFAM" id="SSF50978">
    <property type="entry name" value="WD40 repeat-like"/>
    <property type="match status" value="1"/>
</dbReference>
<name>V4BJZ7_LOTGI</name>
<evidence type="ECO:0000313" key="6">
    <source>
        <dbReference type="EMBL" id="ESO88869.1"/>
    </source>
</evidence>
<reference evidence="6 7" key="1">
    <citation type="journal article" date="2013" name="Nature">
        <title>Insights into bilaterian evolution from three spiralian genomes.</title>
        <authorList>
            <person name="Simakov O."/>
            <person name="Marletaz F."/>
            <person name="Cho S.J."/>
            <person name="Edsinger-Gonzales E."/>
            <person name="Havlak P."/>
            <person name="Hellsten U."/>
            <person name="Kuo D.H."/>
            <person name="Larsson T."/>
            <person name="Lv J."/>
            <person name="Arendt D."/>
            <person name="Savage R."/>
            <person name="Osoegawa K."/>
            <person name="de Jong P."/>
            <person name="Grimwood J."/>
            <person name="Chapman J.A."/>
            <person name="Shapiro H."/>
            <person name="Aerts A."/>
            <person name="Otillar R.P."/>
            <person name="Terry A.Y."/>
            <person name="Boore J.L."/>
            <person name="Grigoriev I.V."/>
            <person name="Lindberg D.R."/>
            <person name="Seaver E.C."/>
            <person name="Weisblat D.A."/>
            <person name="Putnam N.H."/>
            <person name="Rokhsar D.S."/>
        </authorList>
    </citation>
    <scope>NUCLEOTIDE SEQUENCE [LARGE SCALE GENOMIC DNA]</scope>
</reference>
<sequence>MLFDGKRMRKSVQRKVVDYNSAVFNYMKSRIWQRDVRDARAIQPDGLYQINVEPPLSMLHNPMNAVTTKFVRQSTNKFRCPIFVLTWTPEGRRLVTGASSGEFTLWNGLSFNFETILQAHDVSVRAMRWSHNDLWMVTADHAGFIKYWQTNMNNVNMYQGHKEAVRGISFCPSDSKFTTCSDDGTVRIWDFVRCHEERILRGHGADVKCVDWHPQKTLIASGSKDNQQPLKLWDPRTGNSLATIHAHKNTVMGLQWNLNGNWLLTASRDHLLKIFDIRNMKDELQQFKGHKKEATVVAWHPLHEGNFASGGSDGAIMFWEVGCDREVGSMEEAHDGMVWSLAWHPGGHLLASGSNDHSTKFWSRNRPGDKMRDRYNLNNLPAGYFISDMDVQAVPNLPGMGMEQEAPVKQETDENAIPSIPGLDFGTDSDVFKQMEAANMPKKKVPYSRPIPKSFEQAW</sequence>
<dbReference type="Gene3D" id="2.130.10.10">
    <property type="entry name" value="YVTN repeat-like/Quinoprotein amine dehydrogenase"/>
    <property type="match status" value="2"/>
</dbReference>
<feature type="repeat" description="WD" evidence="5">
    <location>
        <begin position="158"/>
        <end position="190"/>
    </location>
</feature>
<evidence type="ECO:0000256" key="3">
    <source>
        <dbReference type="ARBA" id="ARBA00022737"/>
    </source>
</evidence>
<feature type="non-terminal residue" evidence="6">
    <location>
        <position position="459"/>
    </location>
</feature>
<dbReference type="PROSITE" id="PS50294">
    <property type="entry name" value="WD_REPEATS_REGION"/>
    <property type="match status" value="4"/>
</dbReference>
<dbReference type="GeneID" id="20232483"/>
<dbReference type="FunFam" id="2.130.10.10:FF:000963">
    <property type="entry name" value="AGAP001362-PA-like protein"/>
    <property type="match status" value="1"/>
</dbReference>
<dbReference type="KEGG" id="lgi:LOTGIDRAFT_125354"/>
<evidence type="ECO:0000313" key="7">
    <source>
        <dbReference type="Proteomes" id="UP000030746"/>
    </source>
</evidence>
<dbReference type="PROSITE" id="PS50082">
    <property type="entry name" value="WD_REPEATS_2"/>
    <property type="match status" value="6"/>
</dbReference>
<dbReference type="InterPro" id="IPR015943">
    <property type="entry name" value="WD40/YVTN_repeat-like_dom_sf"/>
</dbReference>
<gene>
    <name evidence="6" type="ORF">LOTGIDRAFT_125354</name>
</gene>
<dbReference type="GO" id="GO:0031124">
    <property type="term" value="P:mRNA 3'-end processing"/>
    <property type="evidence" value="ECO:0007669"/>
    <property type="project" value="InterPro"/>
</dbReference>
<keyword evidence="7" id="KW-1185">Reference proteome</keyword>
<keyword evidence="4" id="KW-0539">Nucleus</keyword>
<dbReference type="GO" id="GO:0005847">
    <property type="term" value="C:mRNA cleavage and polyadenylation specificity factor complex"/>
    <property type="evidence" value="ECO:0007669"/>
    <property type="project" value="TreeGrafter"/>
</dbReference>
<feature type="repeat" description="WD" evidence="5">
    <location>
        <begin position="287"/>
        <end position="329"/>
    </location>
</feature>
<keyword evidence="2 5" id="KW-0853">WD repeat</keyword>
<dbReference type="AlphaFoldDB" id="V4BJZ7"/>
<dbReference type="Proteomes" id="UP000030746">
    <property type="component" value="Unassembled WGS sequence"/>
</dbReference>
<dbReference type="OMA" id="CITTKFV"/>
<dbReference type="STRING" id="225164.V4BJZ7"/>
<feature type="repeat" description="WD" evidence="5">
    <location>
        <begin position="200"/>
        <end position="226"/>
    </location>
</feature>
<protein>
    <submittedName>
        <fullName evidence="6">Uncharacterized protein</fullName>
    </submittedName>
</protein>
<dbReference type="InterPro" id="IPR020472">
    <property type="entry name" value="WD40_PAC1"/>
</dbReference>
<comment type="subcellular location">
    <subcellularLocation>
        <location evidence="1">Nucleus</location>
    </subcellularLocation>
</comment>
<evidence type="ECO:0000256" key="1">
    <source>
        <dbReference type="ARBA" id="ARBA00004123"/>
    </source>
</evidence>
<dbReference type="FunFam" id="2.130.10.10:FF:000237">
    <property type="entry name" value="Flowering time control protein FY"/>
    <property type="match status" value="1"/>
</dbReference>